<gene>
    <name evidence="2" type="ORF">QVD17_31763</name>
</gene>
<dbReference type="PANTHER" id="PTHR33133">
    <property type="entry name" value="OS08G0107100 PROTEIN-RELATED"/>
    <property type="match status" value="1"/>
</dbReference>
<dbReference type="Proteomes" id="UP001229421">
    <property type="component" value="Unassembled WGS sequence"/>
</dbReference>
<keyword evidence="1" id="KW-0812">Transmembrane</keyword>
<evidence type="ECO:0000313" key="3">
    <source>
        <dbReference type="Proteomes" id="UP001229421"/>
    </source>
</evidence>
<name>A0AAD8KAJ3_TARER</name>
<dbReference type="EMBL" id="JAUHHV010000008">
    <property type="protein sequence ID" value="KAK1415975.1"/>
    <property type="molecule type" value="Genomic_DNA"/>
</dbReference>
<sequence length="181" mass="19968">MFSFSLTGSYVLAITIDFFIVIWGSAAAITVLESASGFKALQQSVNQSTEFRRHSFSIVCATGFGISTALWYSSVSQNSWMLVLQVGVVYLQSSLMFLMYVVANTVLYVQCKVESGEDVAVTTVEVGVSGEYVRMGVNDEDGDEVVVNGGFNYMVYLLAIVWAFLLCVRVYHSFMLFISNV</sequence>
<proteinExistence type="predicted"/>
<feature type="transmembrane region" description="Helical" evidence="1">
    <location>
        <begin position="12"/>
        <end position="35"/>
    </location>
</feature>
<keyword evidence="3" id="KW-1185">Reference proteome</keyword>
<evidence type="ECO:0008006" key="4">
    <source>
        <dbReference type="Google" id="ProtNLM"/>
    </source>
</evidence>
<evidence type="ECO:0000313" key="2">
    <source>
        <dbReference type="EMBL" id="KAK1415975.1"/>
    </source>
</evidence>
<comment type="caution">
    <text evidence="2">The sequence shown here is derived from an EMBL/GenBank/DDBJ whole genome shotgun (WGS) entry which is preliminary data.</text>
</comment>
<feature type="transmembrane region" description="Helical" evidence="1">
    <location>
        <begin position="80"/>
        <end position="102"/>
    </location>
</feature>
<protein>
    <recommendedName>
        <fullName evidence="4">Transmembrane protein</fullName>
    </recommendedName>
</protein>
<feature type="transmembrane region" description="Helical" evidence="1">
    <location>
        <begin position="56"/>
        <end position="74"/>
    </location>
</feature>
<keyword evidence="1" id="KW-1133">Transmembrane helix</keyword>
<keyword evidence="1" id="KW-0472">Membrane</keyword>
<feature type="transmembrane region" description="Helical" evidence="1">
    <location>
        <begin position="155"/>
        <end position="178"/>
    </location>
</feature>
<reference evidence="2" key="1">
    <citation type="journal article" date="2023" name="bioRxiv">
        <title>Improved chromosome-level genome assembly for marigold (Tagetes erecta).</title>
        <authorList>
            <person name="Jiang F."/>
            <person name="Yuan L."/>
            <person name="Wang S."/>
            <person name="Wang H."/>
            <person name="Xu D."/>
            <person name="Wang A."/>
            <person name="Fan W."/>
        </authorList>
    </citation>
    <scope>NUCLEOTIDE SEQUENCE</scope>
    <source>
        <strain evidence="2">WSJ</strain>
        <tissue evidence="2">Leaf</tissue>
    </source>
</reference>
<dbReference type="AlphaFoldDB" id="A0AAD8KAJ3"/>
<evidence type="ECO:0000256" key="1">
    <source>
        <dbReference type="SAM" id="Phobius"/>
    </source>
</evidence>
<organism evidence="2 3">
    <name type="scientific">Tagetes erecta</name>
    <name type="common">African marigold</name>
    <dbReference type="NCBI Taxonomy" id="13708"/>
    <lineage>
        <taxon>Eukaryota</taxon>
        <taxon>Viridiplantae</taxon>
        <taxon>Streptophyta</taxon>
        <taxon>Embryophyta</taxon>
        <taxon>Tracheophyta</taxon>
        <taxon>Spermatophyta</taxon>
        <taxon>Magnoliopsida</taxon>
        <taxon>eudicotyledons</taxon>
        <taxon>Gunneridae</taxon>
        <taxon>Pentapetalae</taxon>
        <taxon>asterids</taxon>
        <taxon>campanulids</taxon>
        <taxon>Asterales</taxon>
        <taxon>Asteraceae</taxon>
        <taxon>Asteroideae</taxon>
        <taxon>Heliantheae alliance</taxon>
        <taxon>Tageteae</taxon>
        <taxon>Tagetes</taxon>
    </lineage>
</organism>
<dbReference type="PANTHER" id="PTHR33133:SF1">
    <property type="entry name" value="EXPRESSED PROTEIN-RELATED"/>
    <property type="match status" value="1"/>
</dbReference>
<accession>A0AAD8KAJ3</accession>